<dbReference type="GO" id="GO:0000139">
    <property type="term" value="C:Golgi membrane"/>
    <property type="evidence" value="ECO:0007669"/>
    <property type="project" value="UniProtKB-SubCell"/>
</dbReference>
<keyword evidence="11" id="KW-1185">Reference proteome</keyword>
<dbReference type="GO" id="GO:0016758">
    <property type="term" value="F:hexosyltransferase activity"/>
    <property type="evidence" value="ECO:0007669"/>
    <property type="project" value="InterPro"/>
</dbReference>
<comment type="caution">
    <text evidence="10">Lacks conserved residue(s) required for the propagation of feature annotation.</text>
</comment>
<evidence type="ECO:0000256" key="6">
    <source>
        <dbReference type="ARBA" id="ARBA00022968"/>
    </source>
</evidence>
<dbReference type="Gene3D" id="3.90.550.50">
    <property type="match status" value="1"/>
</dbReference>
<evidence type="ECO:0000313" key="11">
    <source>
        <dbReference type="Proteomes" id="UP000694920"/>
    </source>
</evidence>
<dbReference type="Pfam" id="PF01762">
    <property type="entry name" value="Galactosyl_T"/>
    <property type="match status" value="1"/>
</dbReference>
<dbReference type="PANTHER" id="PTHR11214">
    <property type="entry name" value="BETA-1,3-N-ACETYLGLUCOSAMINYLTRANSFERASE"/>
    <property type="match status" value="1"/>
</dbReference>
<evidence type="ECO:0000256" key="10">
    <source>
        <dbReference type="RuleBase" id="RU363063"/>
    </source>
</evidence>
<comment type="similarity">
    <text evidence="2 10">Belongs to the glycosyltransferase 31 family.</text>
</comment>
<dbReference type="PANTHER" id="PTHR11214:SF235">
    <property type="entry name" value="HEXOSYLTRANSFERASE"/>
    <property type="match status" value="1"/>
</dbReference>
<comment type="subcellular location">
    <subcellularLocation>
        <location evidence="1 10">Golgi apparatus membrane</location>
        <topology evidence="1 10">Single-pass type II membrane protein</topology>
    </subcellularLocation>
</comment>
<dbReference type="GO" id="GO:0006493">
    <property type="term" value="P:protein O-linked glycosylation"/>
    <property type="evidence" value="ECO:0007669"/>
    <property type="project" value="TreeGrafter"/>
</dbReference>
<dbReference type="EC" id="2.4.1.-" evidence="10"/>
<proteinExistence type="inferred from homology"/>
<keyword evidence="3 10" id="KW-0328">Glycosyltransferase</keyword>
<feature type="transmembrane region" description="Helical" evidence="10">
    <location>
        <begin position="58"/>
        <end position="78"/>
    </location>
</feature>
<sequence length="209" mass="24197">MTLKYSIVILILCTLSVIIFVTIIEQNFNVENRNSERLRLRPARFPDSKLMDLQDFKYVIGATCNASALVWIVTSYSGDPTTRSALRRAYPNDELQKLGIHRVFLLGMLNGEASRKTHVTQDSIYDESLKFKDIVQGNFQEAYRNLTYKHLMGLRWAVNTCHHANYIMKMDDDIVVNLYDILNILQTRGTIENTLMGAEWWKCRTPSRV</sequence>
<keyword evidence="6" id="KW-0735">Signal-anchor</keyword>
<keyword evidence="4" id="KW-0808">Transferase</keyword>
<dbReference type="AlphaFoldDB" id="A0AAJ7VXP9"/>
<keyword evidence="9 10" id="KW-0472">Membrane</keyword>
<organism evidence="11 12">
    <name type="scientific">Cephus cinctus</name>
    <name type="common">Wheat stem sawfly</name>
    <dbReference type="NCBI Taxonomy" id="211228"/>
    <lineage>
        <taxon>Eukaryota</taxon>
        <taxon>Metazoa</taxon>
        <taxon>Ecdysozoa</taxon>
        <taxon>Arthropoda</taxon>
        <taxon>Hexapoda</taxon>
        <taxon>Insecta</taxon>
        <taxon>Pterygota</taxon>
        <taxon>Neoptera</taxon>
        <taxon>Endopterygota</taxon>
        <taxon>Hymenoptera</taxon>
        <taxon>Cephoidea</taxon>
        <taxon>Cephidae</taxon>
        <taxon>Cephus</taxon>
    </lineage>
</organism>
<dbReference type="Proteomes" id="UP000694920">
    <property type="component" value="Unplaced"/>
</dbReference>
<reference evidence="12" key="1">
    <citation type="submission" date="2025-08" db="UniProtKB">
        <authorList>
            <consortium name="RefSeq"/>
        </authorList>
    </citation>
    <scope>IDENTIFICATION</scope>
</reference>
<keyword evidence="7 10" id="KW-1133">Transmembrane helix</keyword>
<keyword evidence="5 10" id="KW-0812">Transmembrane</keyword>
<evidence type="ECO:0000313" key="12">
    <source>
        <dbReference type="RefSeq" id="XP_024937083.1"/>
    </source>
</evidence>
<dbReference type="RefSeq" id="XP_024937083.1">
    <property type="nucleotide sequence ID" value="XM_025081315.1"/>
</dbReference>
<keyword evidence="8 10" id="KW-0333">Golgi apparatus</keyword>
<evidence type="ECO:0000256" key="7">
    <source>
        <dbReference type="ARBA" id="ARBA00022989"/>
    </source>
</evidence>
<name>A0AAJ7VXP9_CEPCN</name>
<gene>
    <name evidence="12" type="primary">LOC107264186</name>
</gene>
<evidence type="ECO:0000256" key="9">
    <source>
        <dbReference type="ARBA" id="ARBA00023136"/>
    </source>
</evidence>
<evidence type="ECO:0000256" key="5">
    <source>
        <dbReference type="ARBA" id="ARBA00022692"/>
    </source>
</evidence>
<dbReference type="GeneID" id="107264186"/>
<dbReference type="InterPro" id="IPR002659">
    <property type="entry name" value="Glyco_trans_31"/>
</dbReference>
<evidence type="ECO:0000256" key="2">
    <source>
        <dbReference type="ARBA" id="ARBA00008661"/>
    </source>
</evidence>
<evidence type="ECO:0000256" key="4">
    <source>
        <dbReference type="ARBA" id="ARBA00022679"/>
    </source>
</evidence>
<accession>A0AAJ7VXP9</accession>
<feature type="transmembrane region" description="Helical" evidence="10">
    <location>
        <begin position="7"/>
        <end position="24"/>
    </location>
</feature>
<evidence type="ECO:0000256" key="1">
    <source>
        <dbReference type="ARBA" id="ARBA00004323"/>
    </source>
</evidence>
<evidence type="ECO:0000256" key="8">
    <source>
        <dbReference type="ARBA" id="ARBA00023034"/>
    </source>
</evidence>
<evidence type="ECO:0000256" key="3">
    <source>
        <dbReference type="ARBA" id="ARBA00022676"/>
    </source>
</evidence>
<protein>
    <recommendedName>
        <fullName evidence="10">Hexosyltransferase</fullName>
        <ecNumber evidence="10">2.4.1.-</ecNumber>
    </recommendedName>
</protein>